<feature type="compositionally biased region" description="Basic and acidic residues" evidence="1">
    <location>
        <begin position="162"/>
        <end position="173"/>
    </location>
</feature>
<evidence type="ECO:0000313" key="3">
    <source>
        <dbReference type="Proteomes" id="UP000626148"/>
    </source>
</evidence>
<feature type="region of interest" description="Disordered" evidence="1">
    <location>
        <begin position="148"/>
        <end position="173"/>
    </location>
</feature>
<proteinExistence type="predicted"/>
<accession>A0A918NEC9</accession>
<dbReference type="EMBL" id="BMXR01000010">
    <property type="protein sequence ID" value="GGX66392.1"/>
    <property type="molecule type" value="Genomic_DNA"/>
</dbReference>
<comment type="caution">
    <text evidence="2">The sequence shown here is derived from an EMBL/GenBank/DDBJ whole genome shotgun (WGS) entry which is preliminary data.</text>
</comment>
<organism evidence="2 3">
    <name type="scientific">Saccharospirillum salsuginis</name>
    <dbReference type="NCBI Taxonomy" id="418750"/>
    <lineage>
        <taxon>Bacteria</taxon>
        <taxon>Pseudomonadati</taxon>
        <taxon>Pseudomonadota</taxon>
        <taxon>Gammaproteobacteria</taxon>
        <taxon>Oceanospirillales</taxon>
        <taxon>Saccharospirillaceae</taxon>
        <taxon>Saccharospirillum</taxon>
    </lineage>
</organism>
<dbReference type="AlphaFoldDB" id="A0A918NEC9"/>
<feature type="region of interest" description="Disordered" evidence="1">
    <location>
        <begin position="102"/>
        <end position="134"/>
    </location>
</feature>
<keyword evidence="3" id="KW-1185">Reference proteome</keyword>
<gene>
    <name evidence="2" type="ORF">GCM10007392_37580</name>
</gene>
<sequence>MSVLDEETESSMPAGYQSIHWFSLPQPVASRLRLIIQNTGESGWLQRTRVEGLIWRVEPVPFDQILILWDGRQARHIERSVCSAFDRGQPYLFNKFPNESKYGGSSGAATQGSRRAHEAEIGDGRRSRWGGGRVDGPTHFNVTVHIYDPLDQTHPTPPTLRLGERPTHPSRERYSLGEDESIFDVARRLYGLPIIDPLLNLNERHSYDRLPAPGSQIQVPGYRLPISGSANPQTKSVTLAWDGPTEGQQRQSFQPGPTATTGETRFWNFRIPVKAGDYSLTARNGTVEHSRSIRIEPPANPRPHSLNVCFRSETGELLLVTDYLDHQIDTDSQLINDALQAYNDAVNAEDQDAIPEKKAAVMKALAPAGRSETGIAGLTELVGYKGRKATYVRSDKIANHIRRYGLAVTVRDERRFTDASGSFDAAKAQRTLKEDYQGGLEKVDFKLNLAQFDAAMTDWAQSWNETTGQQQDWLADSDHFSATTEAAVMRLMAGASLSASISKTAIGLTANASASAALAEGKVTVESHFPDKDGFALELELENKHSSDTTMLDFGAVRASIIIELIGFAGAKALVCANVELSMDGSKAVLKGLTDSEAEEKTETDEDFEPHPPLQGADVGASAFAGISGGCGVKGALEWDNPEKRTGDEPAFSAFAEIGGEFNAQAGAGAEAKLYVDFYNGKFMFRSRVGACFGVGAAGALVATVNVNTISDFIQCIYHQLMKFDFRKLAFINEEAFRVFHQLISGALQLGVQVFECLQDTSYLVDKWWGSLELTTEHDEQAQQLAKNILDDEQGLVQFAPPESKASILRKLCLVDGLVGNIGWNGFNEIREEAVIKVLSTVTCGREFNEITERMGPDGPWHPIITGWNAERGLDLIRSLLDGREDLQFMHWYMNLPLYAAKETAATVAAQATQQEVRLV</sequence>
<dbReference type="Proteomes" id="UP000626148">
    <property type="component" value="Unassembled WGS sequence"/>
</dbReference>
<dbReference type="RefSeq" id="WP_189611589.1">
    <property type="nucleotide sequence ID" value="NZ_BMXR01000010.1"/>
</dbReference>
<reference evidence="2" key="1">
    <citation type="journal article" date="2014" name="Int. J. Syst. Evol. Microbiol.">
        <title>Complete genome sequence of Corynebacterium casei LMG S-19264T (=DSM 44701T), isolated from a smear-ripened cheese.</title>
        <authorList>
            <consortium name="US DOE Joint Genome Institute (JGI-PGF)"/>
            <person name="Walter F."/>
            <person name="Albersmeier A."/>
            <person name="Kalinowski J."/>
            <person name="Ruckert C."/>
        </authorList>
    </citation>
    <scope>NUCLEOTIDE SEQUENCE</scope>
    <source>
        <strain evidence="2">KCTC 22169</strain>
    </source>
</reference>
<name>A0A918NEC9_9GAMM</name>
<evidence type="ECO:0000313" key="2">
    <source>
        <dbReference type="EMBL" id="GGX66392.1"/>
    </source>
</evidence>
<evidence type="ECO:0000256" key="1">
    <source>
        <dbReference type="SAM" id="MobiDB-lite"/>
    </source>
</evidence>
<feature type="compositionally biased region" description="Basic and acidic residues" evidence="1">
    <location>
        <begin position="115"/>
        <end position="126"/>
    </location>
</feature>
<reference evidence="2" key="2">
    <citation type="submission" date="2020-09" db="EMBL/GenBank/DDBJ databases">
        <authorList>
            <person name="Sun Q."/>
            <person name="Kim S."/>
        </authorList>
    </citation>
    <scope>NUCLEOTIDE SEQUENCE</scope>
    <source>
        <strain evidence="2">KCTC 22169</strain>
    </source>
</reference>
<protein>
    <submittedName>
        <fullName evidence="2">Uncharacterized protein</fullName>
    </submittedName>
</protein>